<reference evidence="1" key="1">
    <citation type="submission" date="2014-12" db="EMBL/GenBank/DDBJ databases">
        <title>Insight into the proteome of Arion vulgaris.</title>
        <authorList>
            <person name="Aradska J."/>
            <person name="Bulat T."/>
            <person name="Smidak R."/>
            <person name="Sarate P."/>
            <person name="Gangsoo J."/>
            <person name="Sialana F."/>
            <person name="Bilban M."/>
            <person name="Lubec G."/>
        </authorList>
    </citation>
    <scope>NUCLEOTIDE SEQUENCE</scope>
    <source>
        <tissue evidence="1">Skin</tissue>
    </source>
</reference>
<evidence type="ECO:0000313" key="1">
    <source>
        <dbReference type="EMBL" id="CEK73876.1"/>
    </source>
</evidence>
<protein>
    <submittedName>
        <fullName evidence="1">Uncharacterized protein</fullName>
    </submittedName>
</protein>
<organism evidence="1">
    <name type="scientific">Arion vulgaris</name>
    <dbReference type="NCBI Taxonomy" id="1028688"/>
    <lineage>
        <taxon>Eukaryota</taxon>
        <taxon>Metazoa</taxon>
        <taxon>Spiralia</taxon>
        <taxon>Lophotrochozoa</taxon>
        <taxon>Mollusca</taxon>
        <taxon>Gastropoda</taxon>
        <taxon>Heterobranchia</taxon>
        <taxon>Euthyneura</taxon>
        <taxon>Panpulmonata</taxon>
        <taxon>Eupulmonata</taxon>
        <taxon>Stylommatophora</taxon>
        <taxon>Helicina</taxon>
        <taxon>Arionoidea</taxon>
        <taxon>Arionidae</taxon>
        <taxon>Arion</taxon>
    </lineage>
</organism>
<gene>
    <name evidence="1" type="primary">ORF88695</name>
</gene>
<dbReference type="AlphaFoldDB" id="A0A0B7A1A0"/>
<feature type="non-terminal residue" evidence="1">
    <location>
        <position position="1"/>
    </location>
</feature>
<accession>A0A0B7A1A0</accession>
<name>A0A0B7A1A0_9EUPU</name>
<dbReference type="EMBL" id="HACG01027011">
    <property type="protein sequence ID" value="CEK73876.1"/>
    <property type="molecule type" value="Transcribed_RNA"/>
</dbReference>
<proteinExistence type="predicted"/>
<sequence length="51" mass="5817">SSAYFVYLSVVRKPELIKATLKHPVVARRSKKNLMKRMSLDASGKHIFQGE</sequence>